<dbReference type="SMART" id="SM00020">
    <property type="entry name" value="Tryp_SPc"/>
    <property type="match status" value="1"/>
</dbReference>
<evidence type="ECO:0000313" key="7">
    <source>
        <dbReference type="Proteomes" id="UP000677054"/>
    </source>
</evidence>
<dbReference type="PROSITE" id="PS00135">
    <property type="entry name" value="TRYPSIN_SER"/>
    <property type="match status" value="1"/>
</dbReference>
<keyword evidence="1" id="KW-1015">Disulfide bond</keyword>
<dbReference type="Gene3D" id="2.40.10.10">
    <property type="entry name" value="Trypsin-like serine proteases"/>
    <property type="match status" value="1"/>
</dbReference>
<dbReference type="InterPro" id="IPR001314">
    <property type="entry name" value="Peptidase_S1A"/>
</dbReference>
<feature type="chain" id="PRO_5036209156" description="Peptidase S1 domain-containing protein" evidence="4">
    <location>
        <begin position="25"/>
        <end position="369"/>
    </location>
</feature>
<sequence length="369" mass="38834">MKGVLACSLWACVFLLLPEDSLQGFYKSSTPRPIPGPGPSTSSSPSPVPTPRPTPRPTPSPSPVPTPSPTPRPTPSCPPAPPSLSLTTATCGQSSAISTRRTWLYRLWNGFLETFLGDLGLSRQEGGLIINGAPATITEAPFMAYIEASYPDGNGTACSASIISETWILTAAHCVRDPNNITASTVTVRVGSADWMAGEFHDFSGGAFDGDFISIHPENGHDFALVRLSTPLTFSPSIQPICFPTTDNVLGTAITACDQKVYGWGALDVDSQHFTQFLQKLDVTVMADVSPCGSTRTDETVICAKGDVSNSGICHGDSGGPLVVRYGGRAYVTGVTSYVYTPGCGSFISGYTRTSKYSSSVQSIVQTSG</sequence>
<feature type="signal peptide" evidence="4">
    <location>
        <begin position="1"/>
        <end position="24"/>
    </location>
</feature>
<reference evidence="6" key="1">
    <citation type="submission" date="2020-11" db="EMBL/GenBank/DDBJ databases">
        <authorList>
            <person name="Tran Van P."/>
        </authorList>
    </citation>
    <scope>NUCLEOTIDE SEQUENCE</scope>
</reference>
<feature type="compositionally biased region" description="Pro residues" evidence="3">
    <location>
        <begin position="46"/>
        <end position="82"/>
    </location>
</feature>
<dbReference type="PANTHER" id="PTHR24260">
    <property type="match status" value="1"/>
</dbReference>
<dbReference type="InterPro" id="IPR033116">
    <property type="entry name" value="TRYPSIN_SER"/>
</dbReference>
<dbReference type="PROSITE" id="PS50240">
    <property type="entry name" value="TRYPSIN_DOM"/>
    <property type="match status" value="1"/>
</dbReference>
<feature type="region of interest" description="Disordered" evidence="3">
    <location>
        <begin position="25"/>
        <end position="86"/>
    </location>
</feature>
<dbReference type="GO" id="GO:0004252">
    <property type="term" value="F:serine-type endopeptidase activity"/>
    <property type="evidence" value="ECO:0007669"/>
    <property type="project" value="InterPro"/>
</dbReference>
<dbReference type="GO" id="GO:0006508">
    <property type="term" value="P:proteolysis"/>
    <property type="evidence" value="ECO:0007669"/>
    <property type="project" value="UniProtKB-KW"/>
</dbReference>
<evidence type="ECO:0000256" key="3">
    <source>
        <dbReference type="SAM" id="MobiDB-lite"/>
    </source>
</evidence>
<dbReference type="InterPro" id="IPR043504">
    <property type="entry name" value="Peptidase_S1_PA_chymotrypsin"/>
</dbReference>
<proteinExistence type="predicted"/>
<dbReference type="InterPro" id="IPR018114">
    <property type="entry name" value="TRYPSIN_HIS"/>
</dbReference>
<keyword evidence="2" id="KW-0720">Serine protease</keyword>
<dbReference type="InterPro" id="IPR051333">
    <property type="entry name" value="CLIP_Serine_Protease"/>
</dbReference>
<name>A0A7R8XDH7_9CRUS</name>
<dbReference type="EMBL" id="LR901308">
    <property type="protein sequence ID" value="CAD7248315.1"/>
    <property type="molecule type" value="Genomic_DNA"/>
</dbReference>
<protein>
    <recommendedName>
        <fullName evidence="5">Peptidase S1 domain-containing protein</fullName>
    </recommendedName>
</protein>
<keyword evidence="2" id="KW-0378">Hydrolase</keyword>
<dbReference type="Proteomes" id="UP000677054">
    <property type="component" value="Unassembled WGS sequence"/>
</dbReference>
<organism evidence="6">
    <name type="scientific">Darwinula stevensoni</name>
    <dbReference type="NCBI Taxonomy" id="69355"/>
    <lineage>
        <taxon>Eukaryota</taxon>
        <taxon>Metazoa</taxon>
        <taxon>Ecdysozoa</taxon>
        <taxon>Arthropoda</taxon>
        <taxon>Crustacea</taxon>
        <taxon>Oligostraca</taxon>
        <taxon>Ostracoda</taxon>
        <taxon>Podocopa</taxon>
        <taxon>Podocopida</taxon>
        <taxon>Darwinulocopina</taxon>
        <taxon>Darwinuloidea</taxon>
        <taxon>Darwinulidae</taxon>
        <taxon>Darwinula</taxon>
    </lineage>
</organism>
<gene>
    <name evidence="6" type="ORF">DSTB1V02_LOCUS8133</name>
</gene>
<evidence type="ECO:0000259" key="5">
    <source>
        <dbReference type="PROSITE" id="PS50240"/>
    </source>
</evidence>
<evidence type="ECO:0000256" key="4">
    <source>
        <dbReference type="SAM" id="SignalP"/>
    </source>
</evidence>
<dbReference type="SUPFAM" id="SSF50494">
    <property type="entry name" value="Trypsin-like serine proteases"/>
    <property type="match status" value="1"/>
</dbReference>
<dbReference type="InterPro" id="IPR009003">
    <property type="entry name" value="Peptidase_S1_PA"/>
</dbReference>
<dbReference type="PROSITE" id="PS00134">
    <property type="entry name" value="TRYPSIN_HIS"/>
    <property type="match status" value="1"/>
</dbReference>
<feature type="domain" description="Peptidase S1" evidence="5">
    <location>
        <begin position="129"/>
        <end position="366"/>
    </location>
</feature>
<dbReference type="OrthoDB" id="7863416at2759"/>
<dbReference type="PRINTS" id="PR00722">
    <property type="entry name" value="CHYMOTRYPSIN"/>
</dbReference>
<keyword evidence="2" id="KW-0645">Protease</keyword>
<keyword evidence="4" id="KW-0732">Signal</keyword>
<dbReference type="EMBL" id="CAJPEV010001791">
    <property type="protein sequence ID" value="CAG0894355.1"/>
    <property type="molecule type" value="Genomic_DNA"/>
</dbReference>
<evidence type="ECO:0000256" key="2">
    <source>
        <dbReference type="RuleBase" id="RU363034"/>
    </source>
</evidence>
<dbReference type="PANTHER" id="PTHR24260:SF132">
    <property type="entry name" value="PEPTIDASE S1 DOMAIN-CONTAINING PROTEIN"/>
    <property type="match status" value="1"/>
</dbReference>
<evidence type="ECO:0000313" key="6">
    <source>
        <dbReference type="EMBL" id="CAD7248315.1"/>
    </source>
</evidence>
<dbReference type="AlphaFoldDB" id="A0A7R8XDH7"/>
<dbReference type="InterPro" id="IPR001254">
    <property type="entry name" value="Trypsin_dom"/>
</dbReference>
<accession>A0A7R8XDH7</accession>
<dbReference type="Pfam" id="PF00089">
    <property type="entry name" value="Trypsin"/>
    <property type="match status" value="1"/>
</dbReference>
<dbReference type="CDD" id="cd00190">
    <property type="entry name" value="Tryp_SPc"/>
    <property type="match status" value="1"/>
</dbReference>
<evidence type="ECO:0000256" key="1">
    <source>
        <dbReference type="ARBA" id="ARBA00023157"/>
    </source>
</evidence>
<keyword evidence="7" id="KW-1185">Reference proteome</keyword>